<feature type="compositionally biased region" description="Basic and acidic residues" evidence="1">
    <location>
        <begin position="1"/>
        <end position="12"/>
    </location>
</feature>
<feature type="domain" description="C2H2-type" evidence="2">
    <location>
        <begin position="362"/>
        <end position="383"/>
    </location>
</feature>
<dbReference type="AlphaFoldDB" id="A0A3N4HV42"/>
<name>A0A3N4HV42_ASCIM</name>
<evidence type="ECO:0000313" key="4">
    <source>
        <dbReference type="Proteomes" id="UP000275078"/>
    </source>
</evidence>
<dbReference type="InterPro" id="IPR013087">
    <property type="entry name" value="Znf_C2H2_type"/>
</dbReference>
<keyword evidence="4" id="KW-1185">Reference proteome</keyword>
<organism evidence="3 4">
    <name type="scientific">Ascobolus immersus RN42</name>
    <dbReference type="NCBI Taxonomy" id="1160509"/>
    <lineage>
        <taxon>Eukaryota</taxon>
        <taxon>Fungi</taxon>
        <taxon>Dikarya</taxon>
        <taxon>Ascomycota</taxon>
        <taxon>Pezizomycotina</taxon>
        <taxon>Pezizomycetes</taxon>
        <taxon>Pezizales</taxon>
        <taxon>Ascobolaceae</taxon>
        <taxon>Ascobolus</taxon>
    </lineage>
</organism>
<sequence>MHRHSDRQEDGIPNHSWVPNDAYGQAVDSRALRPIEYGIRQVGSGILQDASRSESYSDDDNAPPQTSQRSDILVTGQPLADEPDDILQEIEHTYRQNPNTFSTSLNYTEPSPESTLFGPLSPQAAPPLSPPSNIQHQSTYPPQIAFSITSSNSQTTGYATATEAVSHRSWHYGTPDPPTPQSLSGWSEAPSQYGNPAAVSILEEQSGWNGSPPGPALLALLARDDLDLPAFQSPQQHAGYANHAIPTAPGGLSSVNTFSEPASLEPNAWSQSSQFIPVSNGSIPMSPEVATPSFQTLPLHPPPNDIRFMNSLVVMLELRSRGVVAGLAVDAVSGRNEHLVHAQLELDRRRMEGKLPGKRTKCLYCDISYADASTRSRHEGIKHLGIQFACTNPTCTDLVGDAKDRPERLKEHVRACRNYNATSISKQLYTSFVVREKINLGDPSVWPSVAEMVQHFAQFQVRLRTFDDVVNNRQAASAYGYPGHVVVG</sequence>
<feature type="compositionally biased region" description="Polar residues" evidence="1">
    <location>
        <begin position="98"/>
        <end position="114"/>
    </location>
</feature>
<evidence type="ECO:0000256" key="1">
    <source>
        <dbReference type="SAM" id="MobiDB-lite"/>
    </source>
</evidence>
<gene>
    <name evidence="3" type="ORF">BJ508DRAFT_309847</name>
</gene>
<accession>A0A3N4HV42</accession>
<feature type="region of interest" description="Disordered" evidence="1">
    <location>
        <begin position="46"/>
        <end position="74"/>
    </location>
</feature>
<dbReference type="Proteomes" id="UP000275078">
    <property type="component" value="Unassembled WGS sequence"/>
</dbReference>
<protein>
    <recommendedName>
        <fullName evidence="2">C2H2-type domain-containing protein</fullName>
    </recommendedName>
</protein>
<dbReference type="PROSITE" id="PS00028">
    <property type="entry name" value="ZINC_FINGER_C2H2_1"/>
    <property type="match status" value="1"/>
</dbReference>
<dbReference type="EMBL" id="ML119721">
    <property type="protein sequence ID" value="RPA77733.1"/>
    <property type="molecule type" value="Genomic_DNA"/>
</dbReference>
<feature type="region of interest" description="Disordered" evidence="1">
    <location>
        <begin position="98"/>
        <end position="135"/>
    </location>
</feature>
<feature type="region of interest" description="Disordered" evidence="1">
    <location>
        <begin position="1"/>
        <end position="22"/>
    </location>
</feature>
<proteinExistence type="predicted"/>
<evidence type="ECO:0000313" key="3">
    <source>
        <dbReference type="EMBL" id="RPA77733.1"/>
    </source>
</evidence>
<evidence type="ECO:0000259" key="2">
    <source>
        <dbReference type="PROSITE" id="PS00028"/>
    </source>
</evidence>
<reference evidence="3 4" key="1">
    <citation type="journal article" date="2018" name="Nat. Ecol. Evol.">
        <title>Pezizomycetes genomes reveal the molecular basis of ectomycorrhizal truffle lifestyle.</title>
        <authorList>
            <person name="Murat C."/>
            <person name="Payen T."/>
            <person name="Noel B."/>
            <person name="Kuo A."/>
            <person name="Morin E."/>
            <person name="Chen J."/>
            <person name="Kohler A."/>
            <person name="Krizsan K."/>
            <person name="Balestrini R."/>
            <person name="Da Silva C."/>
            <person name="Montanini B."/>
            <person name="Hainaut M."/>
            <person name="Levati E."/>
            <person name="Barry K.W."/>
            <person name="Belfiori B."/>
            <person name="Cichocki N."/>
            <person name="Clum A."/>
            <person name="Dockter R.B."/>
            <person name="Fauchery L."/>
            <person name="Guy J."/>
            <person name="Iotti M."/>
            <person name="Le Tacon F."/>
            <person name="Lindquist E.A."/>
            <person name="Lipzen A."/>
            <person name="Malagnac F."/>
            <person name="Mello A."/>
            <person name="Molinier V."/>
            <person name="Miyauchi S."/>
            <person name="Poulain J."/>
            <person name="Riccioni C."/>
            <person name="Rubini A."/>
            <person name="Sitrit Y."/>
            <person name="Splivallo R."/>
            <person name="Traeger S."/>
            <person name="Wang M."/>
            <person name="Zifcakova L."/>
            <person name="Wipf D."/>
            <person name="Zambonelli A."/>
            <person name="Paolocci F."/>
            <person name="Nowrousian M."/>
            <person name="Ottonello S."/>
            <person name="Baldrian P."/>
            <person name="Spatafora J.W."/>
            <person name="Henrissat B."/>
            <person name="Nagy L.G."/>
            <person name="Aury J.M."/>
            <person name="Wincker P."/>
            <person name="Grigoriev I.V."/>
            <person name="Bonfante P."/>
            <person name="Martin F.M."/>
        </authorList>
    </citation>
    <scope>NUCLEOTIDE SEQUENCE [LARGE SCALE GENOMIC DNA]</scope>
    <source>
        <strain evidence="3 4">RN42</strain>
    </source>
</reference>